<evidence type="ECO:0000313" key="3">
    <source>
        <dbReference type="EMBL" id="CAB4009800.1"/>
    </source>
</evidence>
<reference evidence="3" key="1">
    <citation type="submission" date="2020-04" db="EMBL/GenBank/DDBJ databases">
        <authorList>
            <person name="Alioto T."/>
            <person name="Alioto T."/>
            <person name="Gomez Garrido J."/>
        </authorList>
    </citation>
    <scope>NUCLEOTIDE SEQUENCE</scope>
    <source>
        <strain evidence="3">A484AB</strain>
    </source>
</reference>
<feature type="compositionally biased region" description="Basic and acidic residues" evidence="1">
    <location>
        <begin position="38"/>
        <end position="50"/>
    </location>
</feature>
<dbReference type="EMBL" id="CACRXK020006576">
    <property type="protein sequence ID" value="CAB4009800.1"/>
    <property type="molecule type" value="Genomic_DNA"/>
</dbReference>
<feature type="region of interest" description="Disordered" evidence="1">
    <location>
        <begin position="26"/>
        <end position="50"/>
    </location>
</feature>
<evidence type="ECO:0000256" key="1">
    <source>
        <dbReference type="SAM" id="MobiDB-lite"/>
    </source>
</evidence>
<organism evidence="3 4">
    <name type="scientific">Paramuricea clavata</name>
    <name type="common">Red gorgonian</name>
    <name type="synonym">Violescent sea-whip</name>
    <dbReference type="NCBI Taxonomy" id="317549"/>
    <lineage>
        <taxon>Eukaryota</taxon>
        <taxon>Metazoa</taxon>
        <taxon>Cnidaria</taxon>
        <taxon>Anthozoa</taxon>
        <taxon>Octocorallia</taxon>
        <taxon>Malacalcyonacea</taxon>
        <taxon>Plexauridae</taxon>
        <taxon>Paramuricea</taxon>
    </lineage>
</organism>
<name>A0A6S7I1Z8_PARCT</name>
<feature type="signal peptide" evidence="2">
    <location>
        <begin position="1"/>
        <end position="20"/>
    </location>
</feature>
<accession>A0A6S7I1Z8</accession>
<protein>
    <submittedName>
        <fullName evidence="3">Uncharacterized protein</fullName>
    </submittedName>
</protein>
<sequence>MNSKLLFVFGLVLLAGLAMAKPDEFNEYEESQQDETETPEKEKTANDEESKMVMEDMNTETSMALVENDPDTIKNKGLCHYGIAVWFKPGASVRCNCMKCTCKNGGNWACAYNFAYCPYFYCGNQIYNPSTQICCCGKVHAKKRHHACCGYFYYDARYSQCCNYFSVKSKKAKCPRFRI</sequence>
<proteinExistence type="predicted"/>
<evidence type="ECO:0000313" key="4">
    <source>
        <dbReference type="Proteomes" id="UP001152795"/>
    </source>
</evidence>
<comment type="caution">
    <text evidence="3">The sequence shown here is derived from an EMBL/GenBank/DDBJ whole genome shotgun (WGS) entry which is preliminary data.</text>
</comment>
<dbReference type="OrthoDB" id="5945142at2759"/>
<evidence type="ECO:0000256" key="2">
    <source>
        <dbReference type="SAM" id="SignalP"/>
    </source>
</evidence>
<feature type="compositionally biased region" description="Acidic residues" evidence="1">
    <location>
        <begin position="26"/>
        <end position="37"/>
    </location>
</feature>
<gene>
    <name evidence="3" type="ORF">PACLA_8A010741</name>
</gene>
<feature type="chain" id="PRO_5043837304" evidence="2">
    <location>
        <begin position="21"/>
        <end position="179"/>
    </location>
</feature>
<keyword evidence="4" id="KW-1185">Reference proteome</keyword>
<dbReference type="AlphaFoldDB" id="A0A6S7I1Z8"/>
<dbReference type="Proteomes" id="UP001152795">
    <property type="component" value="Unassembled WGS sequence"/>
</dbReference>
<keyword evidence="2" id="KW-0732">Signal</keyword>